<evidence type="ECO:0000313" key="2">
    <source>
        <dbReference type="EMBL" id="KAJ8431213.1"/>
    </source>
</evidence>
<reference evidence="2" key="1">
    <citation type="submission" date="2022-04" db="EMBL/GenBank/DDBJ databases">
        <title>Carnegiea gigantea Genome sequencing and assembly v2.</title>
        <authorList>
            <person name="Copetti D."/>
            <person name="Sanderson M.J."/>
            <person name="Burquez A."/>
            <person name="Wojciechowski M.F."/>
        </authorList>
    </citation>
    <scope>NUCLEOTIDE SEQUENCE</scope>
    <source>
        <strain evidence="2">SGP5-SGP5p</strain>
        <tissue evidence="2">Aerial part</tissue>
    </source>
</reference>
<feature type="transmembrane region" description="Helical" evidence="1">
    <location>
        <begin position="171"/>
        <end position="189"/>
    </location>
</feature>
<accession>A0A9Q1JUC6</accession>
<keyword evidence="1" id="KW-0812">Transmembrane</keyword>
<evidence type="ECO:0000313" key="3">
    <source>
        <dbReference type="Proteomes" id="UP001153076"/>
    </source>
</evidence>
<keyword evidence="3" id="KW-1185">Reference proteome</keyword>
<evidence type="ECO:0000256" key="1">
    <source>
        <dbReference type="SAM" id="Phobius"/>
    </source>
</evidence>
<gene>
    <name evidence="2" type="ORF">Cgig2_016772</name>
</gene>
<keyword evidence="1" id="KW-0472">Membrane</keyword>
<dbReference type="OrthoDB" id="1937804at2759"/>
<comment type="caution">
    <text evidence="2">The sequence shown here is derived from an EMBL/GenBank/DDBJ whole genome shotgun (WGS) entry which is preliminary data.</text>
</comment>
<protein>
    <submittedName>
        <fullName evidence="2">Uncharacterized protein</fullName>
    </submittedName>
</protein>
<dbReference type="EMBL" id="JAKOGI010000707">
    <property type="protein sequence ID" value="KAJ8431213.1"/>
    <property type="molecule type" value="Genomic_DNA"/>
</dbReference>
<sequence length="218" mass="24394">MDGSLGNERAMLQDGRECESGPYYQCACSLHSLNVIPSSYLTSIVVKKNQSRILCYHRNDENKCVDVSKDYGNYFGEPLKQTDIFGAVIGISPHDLDQFGGLPILGAIYEEFLPPNKDLIDHNKYHSTIIDLPGYIYHGLGQAASRADHPGWLAEVFPCLYRYCPDSDCPVTFLVLFIMLGCLGVDLHYLRLDMFLGMVDIFFSGLAHIARTLIMAET</sequence>
<dbReference type="AlphaFoldDB" id="A0A9Q1JUC6"/>
<proteinExistence type="predicted"/>
<keyword evidence="1" id="KW-1133">Transmembrane helix</keyword>
<dbReference type="Proteomes" id="UP001153076">
    <property type="component" value="Unassembled WGS sequence"/>
</dbReference>
<name>A0A9Q1JUC6_9CARY</name>
<organism evidence="2 3">
    <name type="scientific">Carnegiea gigantea</name>
    <dbReference type="NCBI Taxonomy" id="171969"/>
    <lineage>
        <taxon>Eukaryota</taxon>
        <taxon>Viridiplantae</taxon>
        <taxon>Streptophyta</taxon>
        <taxon>Embryophyta</taxon>
        <taxon>Tracheophyta</taxon>
        <taxon>Spermatophyta</taxon>
        <taxon>Magnoliopsida</taxon>
        <taxon>eudicotyledons</taxon>
        <taxon>Gunneridae</taxon>
        <taxon>Pentapetalae</taxon>
        <taxon>Caryophyllales</taxon>
        <taxon>Cactineae</taxon>
        <taxon>Cactaceae</taxon>
        <taxon>Cactoideae</taxon>
        <taxon>Echinocereeae</taxon>
        <taxon>Carnegiea</taxon>
    </lineage>
</organism>